<dbReference type="STRING" id="500633.CLOHIR_02259"/>
<sequence length="377" mass="40429">MEFNYNLPVNIVFGRGKVNELGKETAKYGKKALIVTGRSSSRKSGLLDRAVELLAKEGVDGAIFNEVTRNPLISTVEEGARIANVENCDVVVALGGGSIMDAAKAIALMAVNEGDVREYMYGQKSSDKALPLILVPTTSGTGSEGNCYSVLTDDKNNDKKSLRTPAIYGKVSIVDPEIMVTMPKRVKASVIFDAAAHAMEAAVSKKRTPLSDAYALYAMKLIADNAENAVNDEEINYEVWEKITLGSMLAGMAIGCSSCALPHALEHPASGLKNIVHGEGLAALTPAIVEASWESDPERYAAISALLGGNSALDCADSIIGFLKRIGLDVTLNDLGIEESDVDWMVENAFKVSIGNINNHPKEFSKEEIREIYIKSL</sequence>
<protein>
    <submittedName>
        <fullName evidence="4">Alcohol dehydrogenase, iron-dependent</fullName>
        <ecNumber evidence="4">1.1.1.1</ecNumber>
    </submittedName>
</protein>
<organism evidence="4 5">
    <name type="scientific">Peptacetobacter hiranonis (strain DSM 13275 / JCM 10541 / KCTC 15199 / TO-931)</name>
    <name type="common">Clostridium hiranonis</name>
    <dbReference type="NCBI Taxonomy" id="500633"/>
    <lineage>
        <taxon>Bacteria</taxon>
        <taxon>Bacillati</taxon>
        <taxon>Bacillota</taxon>
        <taxon>Clostridia</taxon>
        <taxon>Peptostreptococcales</taxon>
        <taxon>Peptostreptococcaceae</taxon>
        <taxon>Peptacetobacter</taxon>
    </lineage>
</organism>
<evidence type="ECO:0000259" key="2">
    <source>
        <dbReference type="Pfam" id="PF00465"/>
    </source>
</evidence>
<name>B6G297_PEPHT</name>
<dbReference type="HOGENOM" id="CLU_007207_0_0_9"/>
<evidence type="ECO:0000259" key="3">
    <source>
        <dbReference type="Pfam" id="PF25137"/>
    </source>
</evidence>
<feature type="domain" description="Alcohol dehydrogenase iron-type/glycerol dehydrogenase GldA" evidence="2">
    <location>
        <begin position="8"/>
        <end position="176"/>
    </location>
</feature>
<dbReference type="eggNOG" id="COG1454">
    <property type="taxonomic scope" value="Bacteria"/>
</dbReference>
<dbReference type="Gene3D" id="3.40.50.1970">
    <property type="match status" value="1"/>
</dbReference>
<dbReference type="CDD" id="cd08185">
    <property type="entry name" value="Fe-ADH-like"/>
    <property type="match status" value="1"/>
</dbReference>
<proteinExistence type="predicted"/>
<dbReference type="Pfam" id="PF00465">
    <property type="entry name" value="Fe-ADH"/>
    <property type="match status" value="1"/>
</dbReference>
<dbReference type="OrthoDB" id="9804734at2"/>
<dbReference type="AlphaFoldDB" id="B6G297"/>
<keyword evidence="1 4" id="KW-0560">Oxidoreductase</keyword>
<evidence type="ECO:0000313" key="5">
    <source>
        <dbReference type="Proteomes" id="UP000003178"/>
    </source>
</evidence>
<dbReference type="Pfam" id="PF25137">
    <property type="entry name" value="ADH_Fe_C"/>
    <property type="match status" value="1"/>
</dbReference>
<dbReference type="SUPFAM" id="SSF56796">
    <property type="entry name" value="Dehydroquinate synthase-like"/>
    <property type="match status" value="1"/>
</dbReference>
<comment type="caution">
    <text evidence="4">The sequence shown here is derived from an EMBL/GenBank/DDBJ whole genome shotgun (WGS) entry which is preliminary data.</text>
</comment>
<dbReference type="InterPro" id="IPR039697">
    <property type="entry name" value="Alcohol_dehydrogenase_Fe"/>
</dbReference>
<evidence type="ECO:0000256" key="1">
    <source>
        <dbReference type="ARBA" id="ARBA00023002"/>
    </source>
</evidence>
<dbReference type="Gene3D" id="1.20.1090.10">
    <property type="entry name" value="Dehydroquinate synthase-like - alpha domain"/>
    <property type="match status" value="1"/>
</dbReference>
<dbReference type="PANTHER" id="PTHR11496:SF104">
    <property type="entry name" value="3-DEOXY-ALPHA-D-MANNO-OCTULOSONATE 8-OXIDASE"/>
    <property type="match status" value="1"/>
</dbReference>
<evidence type="ECO:0000313" key="4">
    <source>
        <dbReference type="EMBL" id="EEA84089.1"/>
    </source>
</evidence>
<dbReference type="RefSeq" id="WP_006441098.1">
    <property type="nucleotide sequence ID" value="NZ_DS995362.1"/>
</dbReference>
<dbReference type="Proteomes" id="UP000003178">
    <property type="component" value="Unassembled WGS sequence"/>
</dbReference>
<dbReference type="InterPro" id="IPR056798">
    <property type="entry name" value="ADH_Fe_C"/>
</dbReference>
<dbReference type="GO" id="GO:0046872">
    <property type="term" value="F:metal ion binding"/>
    <property type="evidence" value="ECO:0007669"/>
    <property type="project" value="InterPro"/>
</dbReference>
<dbReference type="PANTHER" id="PTHR11496">
    <property type="entry name" value="ALCOHOL DEHYDROGENASE"/>
    <property type="match status" value="1"/>
</dbReference>
<dbReference type="GO" id="GO:0004022">
    <property type="term" value="F:alcohol dehydrogenase (NAD+) activity"/>
    <property type="evidence" value="ECO:0007669"/>
    <property type="project" value="UniProtKB-EC"/>
</dbReference>
<reference evidence="4 5" key="2">
    <citation type="submission" date="2008-10" db="EMBL/GenBank/DDBJ databases">
        <title>Draft genome sequence of Clostridium hiranonis (DSM 13275).</title>
        <authorList>
            <person name="Sudarsanam P."/>
            <person name="Ley R."/>
            <person name="Guruge J."/>
            <person name="Turnbaugh P.J."/>
            <person name="Mahowald M."/>
            <person name="Liep D."/>
            <person name="Gordon J."/>
        </authorList>
    </citation>
    <scope>NUCLEOTIDE SEQUENCE [LARGE SCALE GENOMIC DNA]</scope>
    <source>
        <strain evidence="4 5">DSM 13275</strain>
    </source>
</reference>
<dbReference type="InterPro" id="IPR001670">
    <property type="entry name" value="ADH_Fe/GldA"/>
</dbReference>
<gene>
    <name evidence="4" type="ORF">CLOHIR_02259</name>
</gene>
<dbReference type="EMBL" id="ABWP01000090">
    <property type="protein sequence ID" value="EEA84089.1"/>
    <property type="molecule type" value="Genomic_DNA"/>
</dbReference>
<dbReference type="EC" id="1.1.1.1" evidence="4"/>
<dbReference type="FunFam" id="3.40.50.1970:FF:000003">
    <property type="entry name" value="Alcohol dehydrogenase, iron-containing"/>
    <property type="match status" value="1"/>
</dbReference>
<accession>B6G297</accession>
<reference evidence="4 5" key="1">
    <citation type="submission" date="2008-09" db="EMBL/GenBank/DDBJ databases">
        <authorList>
            <person name="Fulton L."/>
            <person name="Clifton S."/>
            <person name="Fulton B."/>
            <person name="Xu J."/>
            <person name="Minx P."/>
            <person name="Pepin K.H."/>
            <person name="Johnson M."/>
            <person name="Thiruvilangam P."/>
            <person name="Bhonagiri V."/>
            <person name="Nash W.E."/>
            <person name="Mardis E.R."/>
            <person name="Wilson R.K."/>
        </authorList>
    </citation>
    <scope>NUCLEOTIDE SEQUENCE [LARGE SCALE GENOMIC DNA]</scope>
    <source>
        <strain evidence="4 5">DSM 13275</strain>
    </source>
</reference>
<feature type="domain" description="Fe-containing alcohol dehydrogenase-like C-terminal" evidence="3">
    <location>
        <begin position="192"/>
        <end position="376"/>
    </location>
</feature>
<keyword evidence="5" id="KW-1185">Reference proteome</keyword>